<feature type="domain" description="Response regulatory" evidence="8">
    <location>
        <begin position="3"/>
        <end position="116"/>
    </location>
</feature>
<dbReference type="SMART" id="SM00862">
    <property type="entry name" value="Trans_reg_C"/>
    <property type="match status" value="1"/>
</dbReference>
<dbReference type="RefSeq" id="WP_156342117.1">
    <property type="nucleotide sequence ID" value="NZ_CACRSY010000008.1"/>
</dbReference>
<feature type="modified residue" description="4-aspartylphosphate" evidence="6">
    <location>
        <position position="52"/>
    </location>
</feature>
<dbReference type="PROSITE" id="PS51755">
    <property type="entry name" value="OMPR_PHOB"/>
    <property type="match status" value="1"/>
</dbReference>
<sequence>MKKIIVIEDDKVLREALTALLRENGYEVCRIVKFEKTEQQIAEEKADLVLLDIILPGTNGQEILRNLRRISDIPVIMLTSKTGETDEILAMSYGADDYITKPYNPALLLLKIEALFRRLKPQEKQEELEYRGVFLNPLKSTLHYQDREIVLSKNEISIFHYLLKNRGKIVSRDELMDYLWDCNDFVDDNTLTVNINRLRKKLEEIELTGVIETRRRQGYILI</sequence>
<name>A0A6N2SFL2_BLAHA</name>
<dbReference type="GO" id="GO:0000156">
    <property type="term" value="F:phosphorelay response regulator activity"/>
    <property type="evidence" value="ECO:0007669"/>
    <property type="project" value="TreeGrafter"/>
</dbReference>
<dbReference type="InterPro" id="IPR001867">
    <property type="entry name" value="OmpR/PhoB-type_DNA-bd"/>
</dbReference>
<dbReference type="Gene3D" id="6.10.250.690">
    <property type="match status" value="1"/>
</dbReference>
<evidence type="ECO:0000256" key="1">
    <source>
        <dbReference type="ARBA" id="ARBA00018672"/>
    </source>
</evidence>
<dbReference type="InterPro" id="IPR001789">
    <property type="entry name" value="Sig_transdc_resp-reg_receiver"/>
</dbReference>
<feature type="DNA-binding region" description="OmpR/PhoB-type" evidence="7">
    <location>
        <begin position="125"/>
        <end position="222"/>
    </location>
</feature>
<feature type="domain" description="OmpR/PhoB-type" evidence="9">
    <location>
        <begin position="125"/>
        <end position="222"/>
    </location>
</feature>
<dbReference type="SUPFAM" id="SSF52172">
    <property type="entry name" value="CheY-like"/>
    <property type="match status" value="1"/>
</dbReference>
<dbReference type="InterPro" id="IPR011006">
    <property type="entry name" value="CheY-like_superfamily"/>
</dbReference>
<evidence type="ECO:0000256" key="3">
    <source>
        <dbReference type="ARBA" id="ARBA00023125"/>
    </source>
</evidence>
<keyword evidence="2" id="KW-0805">Transcription regulation</keyword>
<evidence type="ECO:0000256" key="7">
    <source>
        <dbReference type="PROSITE-ProRule" id="PRU01091"/>
    </source>
</evidence>
<dbReference type="Gene3D" id="1.10.10.10">
    <property type="entry name" value="Winged helix-like DNA-binding domain superfamily/Winged helix DNA-binding domain"/>
    <property type="match status" value="1"/>
</dbReference>
<dbReference type="PROSITE" id="PS50110">
    <property type="entry name" value="RESPONSE_REGULATORY"/>
    <property type="match status" value="1"/>
</dbReference>
<dbReference type="CDD" id="cd17574">
    <property type="entry name" value="REC_OmpR"/>
    <property type="match status" value="1"/>
</dbReference>
<dbReference type="AlphaFoldDB" id="A0A6N2SFL2"/>
<evidence type="ECO:0000256" key="2">
    <source>
        <dbReference type="ARBA" id="ARBA00023015"/>
    </source>
</evidence>
<evidence type="ECO:0000256" key="6">
    <source>
        <dbReference type="PROSITE-ProRule" id="PRU00169"/>
    </source>
</evidence>
<keyword evidence="4" id="KW-0804">Transcription</keyword>
<dbReference type="InterPro" id="IPR039420">
    <property type="entry name" value="WalR-like"/>
</dbReference>
<dbReference type="SMART" id="SM00448">
    <property type="entry name" value="REC"/>
    <property type="match status" value="1"/>
</dbReference>
<evidence type="ECO:0000259" key="8">
    <source>
        <dbReference type="PROSITE" id="PS50110"/>
    </source>
</evidence>
<protein>
    <recommendedName>
        <fullName evidence="1">Stage 0 sporulation protein A homolog</fullName>
    </recommendedName>
</protein>
<keyword evidence="6" id="KW-0597">Phosphoprotein</keyword>
<evidence type="ECO:0000256" key="4">
    <source>
        <dbReference type="ARBA" id="ARBA00023163"/>
    </source>
</evidence>
<comment type="function">
    <text evidence="5">May play the central regulatory role in sporulation. It may be an element of the effector pathway responsible for the activation of sporulation genes in response to nutritional stress. Spo0A may act in concert with spo0H (a sigma factor) to control the expression of some genes that are critical to the sporulation process.</text>
</comment>
<dbReference type="Pfam" id="PF00072">
    <property type="entry name" value="Response_reg"/>
    <property type="match status" value="1"/>
</dbReference>
<reference evidence="10" key="1">
    <citation type="submission" date="2019-11" db="EMBL/GenBank/DDBJ databases">
        <authorList>
            <person name="Feng L."/>
        </authorList>
    </citation>
    <scope>NUCLEOTIDE SEQUENCE</scope>
    <source>
        <strain evidence="10">BhanseniiLFYP23</strain>
    </source>
</reference>
<proteinExistence type="predicted"/>
<accession>A0A6N2SFL2</accession>
<keyword evidence="3 7" id="KW-0238">DNA-binding</keyword>
<evidence type="ECO:0000256" key="5">
    <source>
        <dbReference type="ARBA" id="ARBA00024867"/>
    </source>
</evidence>
<dbReference type="InterPro" id="IPR036388">
    <property type="entry name" value="WH-like_DNA-bd_sf"/>
</dbReference>
<organism evidence="10">
    <name type="scientific">Blautia hansenii</name>
    <name type="common">Ruminococcus hansenii</name>
    <dbReference type="NCBI Taxonomy" id="1322"/>
    <lineage>
        <taxon>Bacteria</taxon>
        <taxon>Bacillati</taxon>
        <taxon>Bacillota</taxon>
        <taxon>Clostridia</taxon>
        <taxon>Lachnospirales</taxon>
        <taxon>Lachnospiraceae</taxon>
        <taxon>Blautia</taxon>
    </lineage>
</organism>
<dbReference type="GO" id="GO:0006355">
    <property type="term" value="P:regulation of DNA-templated transcription"/>
    <property type="evidence" value="ECO:0007669"/>
    <property type="project" value="InterPro"/>
</dbReference>
<dbReference type="GO" id="GO:0005829">
    <property type="term" value="C:cytosol"/>
    <property type="evidence" value="ECO:0007669"/>
    <property type="project" value="TreeGrafter"/>
</dbReference>
<dbReference type="PANTHER" id="PTHR48111">
    <property type="entry name" value="REGULATOR OF RPOS"/>
    <property type="match status" value="1"/>
</dbReference>
<dbReference type="EMBL" id="CACRSY010000008">
    <property type="protein sequence ID" value="VYS91328.1"/>
    <property type="molecule type" value="Genomic_DNA"/>
</dbReference>
<gene>
    <name evidence="10" type="primary">phoB_1</name>
    <name evidence="10" type="ORF">BHLFYP23_02053</name>
</gene>
<dbReference type="GO" id="GO:0032993">
    <property type="term" value="C:protein-DNA complex"/>
    <property type="evidence" value="ECO:0007669"/>
    <property type="project" value="TreeGrafter"/>
</dbReference>
<dbReference type="Pfam" id="PF00486">
    <property type="entry name" value="Trans_reg_C"/>
    <property type="match status" value="1"/>
</dbReference>
<evidence type="ECO:0000313" key="10">
    <source>
        <dbReference type="EMBL" id="VYS91328.1"/>
    </source>
</evidence>
<dbReference type="GO" id="GO:0000976">
    <property type="term" value="F:transcription cis-regulatory region binding"/>
    <property type="evidence" value="ECO:0007669"/>
    <property type="project" value="TreeGrafter"/>
</dbReference>
<dbReference type="CDD" id="cd00383">
    <property type="entry name" value="trans_reg_C"/>
    <property type="match status" value="1"/>
</dbReference>
<dbReference type="Gene3D" id="3.40.50.2300">
    <property type="match status" value="1"/>
</dbReference>
<evidence type="ECO:0000259" key="9">
    <source>
        <dbReference type="PROSITE" id="PS51755"/>
    </source>
</evidence>
<dbReference type="PANTHER" id="PTHR48111:SF43">
    <property type="entry name" value="STAGE 0 SPORULATION PROTEIN A HOMOLOG"/>
    <property type="match status" value="1"/>
</dbReference>